<organism evidence="6 7">
    <name type="scientific">Epidermidibacterium keratini</name>
    <dbReference type="NCBI Taxonomy" id="1891644"/>
    <lineage>
        <taxon>Bacteria</taxon>
        <taxon>Bacillati</taxon>
        <taxon>Actinomycetota</taxon>
        <taxon>Actinomycetes</taxon>
        <taxon>Sporichthyales</taxon>
        <taxon>Sporichthyaceae</taxon>
        <taxon>Epidermidibacterium</taxon>
    </lineage>
</organism>
<evidence type="ECO:0000313" key="7">
    <source>
        <dbReference type="Proteomes" id="UP000463857"/>
    </source>
</evidence>
<evidence type="ECO:0000256" key="3">
    <source>
        <dbReference type="ARBA" id="ARBA00023054"/>
    </source>
</evidence>
<comment type="similarity">
    <text evidence="2">Belongs to the RmuC family.</text>
</comment>
<dbReference type="Proteomes" id="UP000463857">
    <property type="component" value="Chromosome"/>
</dbReference>
<evidence type="ECO:0000256" key="2">
    <source>
        <dbReference type="ARBA" id="ARBA00009840"/>
    </source>
</evidence>
<gene>
    <name evidence="6" type="primary">rmuC</name>
    <name evidence="6" type="ORF">EK0264_04830</name>
</gene>
<dbReference type="GO" id="GO:0006310">
    <property type="term" value="P:DNA recombination"/>
    <property type="evidence" value="ECO:0007669"/>
    <property type="project" value="UniProtKB-KW"/>
</dbReference>
<accession>A0A7L4YMA0</accession>
<feature type="region of interest" description="Disordered" evidence="5">
    <location>
        <begin position="342"/>
        <end position="373"/>
    </location>
</feature>
<keyword evidence="7" id="KW-1185">Reference proteome</keyword>
<dbReference type="KEGG" id="eke:EK0264_04830"/>
<evidence type="ECO:0000256" key="1">
    <source>
        <dbReference type="ARBA" id="ARBA00003416"/>
    </source>
</evidence>
<sequence>MNATTVFVIVIALLCLALGALAGLWAGRRMTPAPGSDDAEQTTLPIAESLRRVERFLQSSEAERAEAHGELREQVRAMHEQQAALGTHTTSLINALRAPHVRGRWGEMQLRRIVESSGMIDHCDFSEQHRTSGVDGELRPDLVVHLTGGRAVVVDAKVPFTAFIAALEADDASRTRLYREHAKQVRSHMETLSARAYPSAVTESPEFTVMFLPSDAFLQLALQHEPALLEFGFDRDIVIATPSTLLALLRTVAHTWRQDTISREAQQILQLGQQLHQRLGTFAGHLSKLGASLGSAVGRYNDAVGSLERSVMVPARKMQEAGIARTALDAPGPIDRAVRELHVADPPDRADPPGRGGLRELPATGEERHRRTS</sequence>
<reference evidence="6 7" key="1">
    <citation type="journal article" date="2018" name="Int. J. Syst. Evol. Microbiol.">
        <title>Epidermidibacterium keratini gen. nov., sp. nov., a member of the family Sporichthyaceae, isolated from keratin epidermis.</title>
        <authorList>
            <person name="Lee D.G."/>
            <person name="Trujillo M.E."/>
            <person name="Kang S."/>
            <person name="Nam J.J."/>
            <person name="Kim Y.J."/>
        </authorList>
    </citation>
    <scope>NUCLEOTIDE SEQUENCE [LARGE SCALE GENOMIC DNA]</scope>
    <source>
        <strain evidence="6 7">EPI-7</strain>
    </source>
</reference>
<comment type="function">
    <text evidence="1">Involved in DNA recombination.</text>
</comment>
<dbReference type="PANTHER" id="PTHR30563:SF0">
    <property type="entry name" value="DNA RECOMBINATION PROTEIN RMUC"/>
    <property type="match status" value="1"/>
</dbReference>
<evidence type="ECO:0000256" key="4">
    <source>
        <dbReference type="ARBA" id="ARBA00023172"/>
    </source>
</evidence>
<dbReference type="Pfam" id="PF02646">
    <property type="entry name" value="RmuC"/>
    <property type="match status" value="1"/>
</dbReference>
<proteinExistence type="inferred from homology"/>
<keyword evidence="3" id="KW-0175">Coiled coil</keyword>
<evidence type="ECO:0000256" key="5">
    <source>
        <dbReference type="SAM" id="MobiDB-lite"/>
    </source>
</evidence>
<name>A0A7L4YMA0_9ACTN</name>
<dbReference type="PANTHER" id="PTHR30563">
    <property type="entry name" value="DNA RECOMBINATION PROTEIN RMUC"/>
    <property type="match status" value="1"/>
</dbReference>
<dbReference type="RefSeq" id="WP_159543473.1">
    <property type="nucleotide sequence ID" value="NZ_CP047156.1"/>
</dbReference>
<feature type="compositionally biased region" description="Basic and acidic residues" evidence="5">
    <location>
        <begin position="342"/>
        <end position="352"/>
    </location>
</feature>
<keyword evidence="4" id="KW-0233">DNA recombination</keyword>
<dbReference type="InParanoid" id="A0A7L4YMA0"/>
<dbReference type="AlphaFoldDB" id="A0A7L4YMA0"/>
<evidence type="ECO:0000313" key="6">
    <source>
        <dbReference type="EMBL" id="QHB99676.1"/>
    </source>
</evidence>
<dbReference type="InterPro" id="IPR003798">
    <property type="entry name" value="DNA_recombination_RmuC"/>
</dbReference>
<dbReference type="EMBL" id="CP047156">
    <property type="protein sequence ID" value="QHB99676.1"/>
    <property type="molecule type" value="Genomic_DNA"/>
</dbReference>
<protein>
    <submittedName>
        <fullName evidence="6">DNA recombination protein RmuC</fullName>
    </submittedName>
</protein>
<dbReference type="OrthoDB" id="370725at2"/>